<proteinExistence type="predicted"/>
<dbReference type="GO" id="GO:0016747">
    <property type="term" value="F:acyltransferase activity, transferring groups other than amino-acyl groups"/>
    <property type="evidence" value="ECO:0007669"/>
    <property type="project" value="InterPro"/>
</dbReference>
<sequence>MKAPEILTPRLRLRAWCDADLPAMAAMNADPDVMAHFPAPLPRADSDALAARLGAALQTQGYGCRVIALPGMADFIGFAGLSAVRFEAGFTPAVEISWRLARPYWGRGYAAEAARACLQEGFGRLGLSCIHAFTRPDNQRSRQLMTRLGMQYQGEFEHPGLPQGHPLRPHVLYRLSHPGLNPGQRRG</sequence>
<dbReference type="SUPFAM" id="SSF55729">
    <property type="entry name" value="Acyl-CoA N-acyltransferases (Nat)"/>
    <property type="match status" value="1"/>
</dbReference>
<dbReference type="AlphaFoldDB" id="A0A157KE84"/>
<evidence type="ECO:0000313" key="2">
    <source>
        <dbReference type="EMBL" id="SAI72509.1"/>
    </source>
</evidence>
<dbReference type="KEGG" id="btrm:SAMEA390648703217"/>
<dbReference type="PROSITE" id="PS51186">
    <property type="entry name" value="GNAT"/>
    <property type="match status" value="1"/>
</dbReference>
<evidence type="ECO:0000259" key="1">
    <source>
        <dbReference type="PROSITE" id="PS51186"/>
    </source>
</evidence>
<dbReference type="GeneID" id="56589542"/>
<dbReference type="OrthoDB" id="9801656at2"/>
<reference evidence="2 3" key="1">
    <citation type="submission" date="2016-04" db="EMBL/GenBank/DDBJ databases">
        <authorList>
            <consortium name="Pathogen Informatics"/>
        </authorList>
    </citation>
    <scope>NUCLEOTIDE SEQUENCE [LARGE SCALE GENOMIC DNA]</scope>
    <source>
        <strain evidence="2 3">H044680328</strain>
    </source>
</reference>
<dbReference type="PANTHER" id="PTHR43792">
    <property type="entry name" value="GNAT FAMILY, PUTATIVE (AFU_ORTHOLOGUE AFUA_3G00765)-RELATED-RELATED"/>
    <property type="match status" value="1"/>
</dbReference>
<dbReference type="InterPro" id="IPR000182">
    <property type="entry name" value="GNAT_dom"/>
</dbReference>
<dbReference type="Pfam" id="PF13302">
    <property type="entry name" value="Acetyltransf_3"/>
    <property type="match status" value="1"/>
</dbReference>
<accession>A0A157KE84</accession>
<dbReference type="InterPro" id="IPR016181">
    <property type="entry name" value="Acyl_CoA_acyltransferase"/>
</dbReference>
<dbReference type="PANTHER" id="PTHR43792:SF1">
    <property type="entry name" value="N-ACETYLTRANSFERASE DOMAIN-CONTAINING PROTEIN"/>
    <property type="match status" value="1"/>
</dbReference>
<dbReference type="eggNOG" id="COG1670">
    <property type="taxonomic scope" value="Bacteria"/>
</dbReference>
<keyword evidence="3" id="KW-1185">Reference proteome</keyword>
<dbReference type="InterPro" id="IPR051531">
    <property type="entry name" value="N-acetyltransferase"/>
</dbReference>
<organism evidence="2 3">
    <name type="scientific">Bordetella trematum</name>
    <dbReference type="NCBI Taxonomy" id="123899"/>
    <lineage>
        <taxon>Bacteria</taxon>
        <taxon>Pseudomonadati</taxon>
        <taxon>Pseudomonadota</taxon>
        <taxon>Betaproteobacteria</taxon>
        <taxon>Burkholderiales</taxon>
        <taxon>Alcaligenaceae</taxon>
        <taxon>Bordetella</taxon>
    </lineage>
</organism>
<dbReference type="RefSeq" id="WP_025516265.1">
    <property type="nucleotide sequence ID" value="NZ_CP016340.1"/>
</dbReference>
<dbReference type="PATRIC" id="fig|123899.6.peg.3213"/>
<dbReference type="EMBL" id="LT546645">
    <property type="protein sequence ID" value="SAI72509.1"/>
    <property type="molecule type" value="Genomic_DNA"/>
</dbReference>
<evidence type="ECO:0000313" key="3">
    <source>
        <dbReference type="Proteomes" id="UP000076825"/>
    </source>
</evidence>
<dbReference type="Gene3D" id="3.40.630.30">
    <property type="match status" value="1"/>
</dbReference>
<feature type="domain" description="N-acetyltransferase" evidence="1">
    <location>
        <begin position="11"/>
        <end position="178"/>
    </location>
</feature>
<dbReference type="Proteomes" id="UP000076825">
    <property type="component" value="Chromosome 1"/>
</dbReference>
<keyword evidence="2" id="KW-0808">Transferase</keyword>
<gene>
    <name evidence="2" type="ORF">SAMEA3906487_03217</name>
</gene>
<protein>
    <submittedName>
        <fullName evidence="2">Acetyltransferase</fullName>
    </submittedName>
</protein>
<dbReference type="STRING" id="123899.SAMEA3906487_03217"/>
<name>A0A157KE84_9BORD</name>